<dbReference type="SUPFAM" id="SSF55811">
    <property type="entry name" value="Nudix"/>
    <property type="match status" value="1"/>
</dbReference>
<dbReference type="CDD" id="cd18876">
    <property type="entry name" value="NUDIX_Hydrolase"/>
    <property type="match status" value="1"/>
</dbReference>
<evidence type="ECO:0000256" key="1">
    <source>
        <dbReference type="ARBA" id="ARBA00001946"/>
    </source>
</evidence>
<dbReference type="PROSITE" id="PS00893">
    <property type="entry name" value="NUDIX_BOX"/>
    <property type="match status" value="1"/>
</dbReference>
<evidence type="ECO:0000256" key="5">
    <source>
        <dbReference type="RuleBase" id="RU003476"/>
    </source>
</evidence>
<dbReference type="InterPro" id="IPR015797">
    <property type="entry name" value="NUDIX_hydrolase-like_dom_sf"/>
</dbReference>
<dbReference type="PROSITE" id="PS51462">
    <property type="entry name" value="NUDIX"/>
    <property type="match status" value="1"/>
</dbReference>
<dbReference type="InterPro" id="IPR020084">
    <property type="entry name" value="NUDIX_hydrolase_CS"/>
</dbReference>
<dbReference type="Gene3D" id="3.90.79.10">
    <property type="entry name" value="Nucleoside Triphosphate Pyrophosphohydrolase"/>
    <property type="match status" value="1"/>
</dbReference>
<dbReference type="Pfam" id="PF00293">
    <property type="entry name" value="NUDIX"/>
    <property type="match status" value="1"/>
</dbReference>
<reference evidence="7 10" key="1">
    <citation type="submission" date="2015-02" db="EMBL/GenBank/DDBJ databases">
        <title>Physiological reanalysis, assessment of diazotrophy, and genome sequences of multiple isolates of Streptomyces thermoautotrophicus.</title>
        <authorList>
            <person name="MacKellar D.C."/>
            <person name="Lieber L."/>
            <person name="Norman J."/>
            <person name="Bolger A."/>
            <person name="Tobin C."/>
            <person name="Murray J.W."/>
            <person name="Prell J."/>
        </authorList>
    </citation>
    <scope>NUCLEOTIDE SEQUENCE [LARGE SCALE GENOMIC DNA]</scope>
    <source>
        <strain evidence="7 10">UBT1</strain>
    </source>
</reference>
<dbReference type="EMBL" id="JYIJ01000019">
    <property type="protein sequence ID" value="KWW97929.1"/>
    <property type="molecule type" value="Genomic_DNA"/>
</dbReference>
<dbReference type="InterPro" id="IPR020476">
    <property type="entry name" value="Nudix_hydrolase"/>
</dbReference>
<dbReference type="PRINTS" id="PR00502">
    <property type="entry name" value="NUDIXFAMILY"/>
</dbReference>
<evidence type="ECO:0000256" key="2">
    <source>
        <dbReference type="ARBA" id="ARBA00005582"/>
    </source>
</evidence>
<protein>
    <submittedName>
        <fullName evidence="7">NUDIX hydrolase</fullName>
    </submittedName>
</protein>
<dbReference type="PANTHER" id="PTHR43046">
    <property type="entry name" value="GDP-MANNOSE MANNOSYL HYDROLASE"/>
    <property type="match status" value="1"/>
</dbReference>
<sequence>MTETQHAEPMARPRVAAGVLFFDENDRVLLVRPSYKPGWDIPGGYLHPGETPTQAAAREVHEELGIKPPIGPLLVADWAPHPAEGDKLLFVFDGGVLSAEHRAQIRLDPGEIAEYAFHDPALLGHLLIPRLARRITTAIEARQLGQPVYLEHGTRPDGALPN</sequence>
<reference evidence="9" key="2">
    <citation type="submission" date="2015-02" db="EMBL/GenBank/DDBJ databases">
        <title>Physiological reanalysis, assessment of diazotrophy, and genome sequences of multiple isolates of Streptomyces thermoautotrophicus.</title>
        <authorList>
            <person name="MacKellar D.C."/>
            <person name="Lieber L."/>
            <person name="Norman J."/>
            <person name="Bolger A."/>
            <person name="Tobin C."/>
            <person name="Murray J.W."/>
            <person name="Friesen M."/>
            <person name="Prell J."/>
        </authorList>
    </citation>
    <scope>NUCLEOTIDE SEQUENCE [LARGE SCALE GENOMIC DNA]</scope>
    <source>
        <strain evidence="9">UBT1</strain>
    </source>
</reference>
<comment type="caution">
    <text evidence="7">The sequence shown here is derived from an EMBL/GenBank/DDBJ whole genome shotgun (WGS) entry which is preliminary data.</text>
</comment>
<keyword evidence="4" id="KW-0460">Magnesium</keyword>
<evidence type="ECO:0000256" key="4">
    <source>
        <dbReference type="ARBA" id="ARBA00022842"/>
    </source>
</evidence>
<dbReference type="AlphaFoldDB" id="A0A132MJK3"/>
<dbReference type="GO" id="GO:0016787">
    <property type="term" value="F:hydrolase activity"/>
    <property type="evidence" value="ECO:0007669"/>
    <property type="project" value="UniProtKB-KW"/>
</dbReference>
<evidence type="ECO:0000313" key="7">
    <source>
        <dbReference type="EMBL" id="KWW97929.1"/>
    </source>
</evidence>
<feature type="domain" description="Nudix hydrolase" evidence="6">
    <location>
        <begin position="12"/>
        <end position="141"/>
    </location>
</feature>
<evidence type="ECO:0000313" key="8">
    <source>
        <dbReference type="EMBL" id="KWX09352.1"/>
    </source>
</evidence>
<keyword evidence="3 5" id="KW-0378">Hydrolase</keyword>
<organism evidence="7 10">
    <name type="scientific">Carbonactinospora thermoautotrophica</name>
    <dbReference type="NCBI Taxonomy" id="1469144"/>
    <lineage>
        <taxon>Bacteria</taxon>
        <taxon>Bacillati</taxon>
        <taxon>Actinomycetota</taxon>
        <taxon>Actinomycetes</taxon>
        <taxon>Kitasatosporales</taxon>
        <taxon>Carbonactinosporaceae</taxon>
        <taxon>Carbonactinospora</taxon>
    </lineage>
</organism>
<accession>A0A132MJK3</accession>
<name>A0A132MJK3_9ACTN</name>
<dbReference type="Proteomes" id="UP000070598">
    <property type="component" value="Unassembled WGS sequence"/>
</dbReference>
<proteinExistence type="inferred from homology"/>
<dbReference type="EMBL" id="JYIK01000833">
    <property type="protein sequence ID" value="KWX09352.1"/>
    <property type="molecule type" value="Genomic_DNA"/>
</dbReference>
<comment type="similarity">
    <text evidence="2 5">Belongs to the Nudix hydrolase family.</text>
</comment>
<dbReference type="InterPro" id="IPR000086">
    <property type="entry name" value="NUDIX_hydrolase_dom"/>
</dbReference>
<gene>
    <name evidence="7" type="ORF">TH66_21405</name>
    <name evidence="8" type="ORF">TR74_10100</name>
</gene>
<evidence type="ECO:0000313" key="10">
    <source>
        <dbReference type="Proteomes" id="UP000070659"/>
    </source>
</evidence>
<dbReference type="RefSeq" id="WP_067071700.1">
    <property type="nucleotide sequence ID" value="NZ_JYIJ01000019.1"/>
</dbReference>
<dbReference type="Proteomes" id="UP000070659">
    <property type="component" value="Unassembled WGS sequence"/>
</dbReference>
<dbReference type="PATRIC" id="fig|1469144.8.peg.916"/>
<evidence type="ECO:0000256" key="3">
    <source>
        <dbReference type="ARBA" id="ARBA00022801"/>
    </source>
</evidence>
<comment type="cofactor">
    <cofactor evidence="1">
        <name>Mg(2+)</name>
        <dbReference type="ChEBI" id="CHEBI:18420"/>
    </cofactor>
</comment>
<dbReference type="PANTHER" id="PTHR43046:SF12">
    <property type="entry name" value="GDP-MANNOSE MANNOSYL HYDROLASE"/>
    <property type="match status" value="1"/>
</dbReference>
<evidence type="ECO:0000259" key="6">
    <source>
        <dbReference type="PROSITE" id="PS51462"/>
    </source>
</evidence>
<evidence type="ECO:0000313" key="9">
    <source>
        <dbReference type="Proteomes" id="UP000070598"/>
    </source>
</evidence>